<reference evidence="2 3" key="2">
    <citation type="submission" date="2019-02" db="EMBL/GenBank/DDBJ databases">
        <title>'Lichenibacterium ramalinii' gen. nov. sp. nov., 'Lichenibacterium minor' gen. nov. sp. nov.</title>
        <authorList>
            <person name="Pankratov T."/>
        </authorList>
    </citation>
    <scope>NUCLEOTIDE SEQUENCE [LARGE SCALE GENOMIC DNA]</scope>
    <source>
        <strain evidence="2 3">RmlP026</strain>
    </source>
</reference>
<sequence length="151" mass="16421">MTRPFRALAFALAAASALAGAASGAQARPVVPAEKRYYDYDGDLPVCGDTGVLSTISSRFARKESEYWNTSLEIVSFDRVKLLAARPWGADHIPRNFCTARALLNDNSYHDVSYSVTQDLGIIGYGTGVEWCLLGLDRDLAYAPACQLARP</sequence>
<comment type="caution">
    <text evidence="2">The sequence shown here is derived from an EMBL/GenBank/DDBJ whole genome shotgun (WGS) entry which is preliminary data.</text>
</comment>
<evidence type="ECO:0000256" key="1">
    <source>
        <dbReference type="SAM" id="SignalP"/>
    </source>
</evidence>
<proteinExistence type="predicted"/>
<dbReference type="AlphaFoldDB" id="A0A4V1RUF0"/>
<evidence type="ECO:0000313" key="3">
    <source>
        <dbReference type="Proteomes" id="UP000290759"/>
    </source>
</evidence>
<keyword evidence="3" id="KW-1185">Reference proteome</keyword>
<evidence type="ECO:0000313" key="2">
    <source>
        <dbReference type="EMBL" id="RYC30924.1"/>
    </source>
</evidence>
<gene>
    <name evidence="2" type="ORF">D3273_16270</name>
</gene>
<dbReference type="Proteomes" id="UP000290759">
    <property type="component" value="Unassembled WGS sequence"/>
</dbReference>
<accession>A0A4V1RUF0</accession>
<organism evidence="2 3">
    <name type="scientific">Lichenibacterium minor</name>
    <dbReference type="NCBI Taxonomy" id="2316528"/>
    <lineage>
        <taxon>Bacteria</taxon>
        <taxon>Pseudomonadati</taxon>
        <taxon>Pseudomonadota</taxon>
        <taxon>Alphaproteobacteria</taxon>
        <taxon>Hyphomicrobiales</taxon>
        <taxon>Lichenihabitantaceae</taxon>
        <taxon>Lichenibacterium</taxon>
    </lineage>
</organism>
<protein>
    <submittedName>
        <fullName evidence="2">Uncharacterized protein</fullName>
    </submittedName>
</protein>
<feature type="signal peptide" evidence="1">
    <location>
        <begin position="1"/>
        <end position="27"/>
    </location>
</feature>
<dbReference type="OrthoDB" id="9808546at2"/>
<dbReference type="RefSeq" id="WP_129227949.1">
    <property type="nucleotide sequence ID" value="NZ_QYBB01000019.1"/>
</dbReference>
<keyword evidence="1" id="KW-0732">Signal</keyword>
<dbReference type="EMBL" id="QYBB01000019">
    <property type="protein sequence ID" value="RYC30924.1"/>
    <property type="molecule type" value="Genomic_DNA"/>
</dbReference>
<name>A0A4V1RUF0_9HYPH</name>
<reference evidence="2 3" key="1">
    <citation type="submission" date="2018-12" db="EMBL/GenBank/DDBJ databases">
        <authorList>
            <person name="Grouzdev D.S."/>
            <person name="Krutkina M.S."/>
        </authorList>
    </citation>
    <scope>NUCLEOTIDE SEQUENCE [LARGE SCALE GENOMIC DNA]</scope>
    <source>
        <strain evidence="2 3">RmlP026</strain>
    </source>
</reference>
<feature type="chain" id="PRO_5020911489" evidence="1">
    <location>
        <begin position="28"/>
        <end position="151"/>
    </location>
</feature>